<organism evidence="6 7">
    <name type="scientific">Anisakis simplex</name>
    <name type="common">Herring worm</name>
    <dbReference type="NCBI Taxonomy" id="6269"/>
    <lineage>
        <taxon>Eukaryota</taxon>
        <taxon>Metazoa</taxon>
        <taxon>Ecdysozoa</taxon>
        <taxon>Nematoda</taxon>
        <taxon>Chromadorea</taxon>
        <taxon>Rhabditida</taxon>
        <taxon>Spirurina</taxon>
        <taxon>Ascaridomorpha</taxon>
        <taxon>Ascaridoidea</taxon>
        <taxon>Anisakidae</taxon>
        <taxon>Anisakis</taxon>
        <taxon>Anisakis simplex complex</taxon>
    </lineage>
</organism>
<keyword evidence="7" id="KW-1185">Reference proteome</keyword>
<evidence type="ECO:0000256" key="4">
    <source>
        <dbReference type="PROSITE-ProRule" id="PRU00508"/>
    </source>
</evidence>
<dbReference type="PANTHER" id="PTHR13513">
    <property type="entry name" value="E3 UBIQUITIN-PROTEIN LIGASE UBR7"/>
    <property type="match status" value="1"/>
</dbReference>
<reference evidence="6 7" key="1">
    <citation type="submission" date="2018-11" db="EMBL/GenBank/DDBJ databases">
        <authorList>
            <consortium name="Pathogen Informatics"/>
        </authorList>
    </citation>
    <scope>NUCLEOTIDE SEQUENCE [LARGE SCALE GENOMIC DNA]</scope>
</reference>
<dbReference type="Pfam" id="PF02207">
    <property type="entry name" value="zf-UBR"/>
    <property type="match status" value="1"/>
</dbReference>
<sequence length="163" mass="18890">MKFFIGIFSHSSIFKGYPPRQMIYTCATCFPTMKRDLTTLEPLPTAICYGCSMNCHSGHTLLELYTKRRVCCDCGNSKFRHPCQLYPGKKLLNTWNQYNHNYEGRYCACDRPYADSVPLYGYDEIWEEGGVMVQCIVCEDWFHVNVGFVFNYFLGNLFVGCVQ</sequence>
<dbReference type="GO" id="GO:0005737">
    <property type="term" value="C:cytoplasm"/>
    <property type="evidence" value="ECO:0007669"/>
    <property type="project" value="TreeGrafter"/>
</dbReference>
<dbReference type="SMART" id="SM00396">
    <property type="entry name" value="ZnF_UBR1"/>
    <property type="match status" value="1"/>
</dbReference>
<evidence type="ECO:0000256" key="1">
    <source>
        <dbReference type="ARBA" id="ARBA00022723"/>
    </source>
</evidence>
<protein>
    <recommendedName>
        <fullName evidence="5">UBR-type domain-containing protein</fullName>
    </recommendedName>
</protein>
<proteinExistence type="predicted"/>
<dbReference type="PANTHER" id="PTHR13513:SF9">
    <property type="entry name" value="E3 UBIQUITIN-PROTEIN LIGASE UBR7-RELATED"/>
    <property type="match status" value="1"/>
</dbReference>
<feature type="domain" description="UBR-type" evidence="5">
    <location>
        <begin position="1"/>
        <end position="88"/>
    </location>
</feature>
<dbReference type="AlphaFoldDB" id="A0A3P6NFG5"/>
<dbReference type="GO" id="GO:0008270">
    <property type="term" value="F:zinc ion binding"/>
    <property type="evidence" value="ECO:0007669"/>
    <property type="project" value="UniProtKB-KW"/>
</dbReference>
<dbReference type="EMBL" id="UYRR01009294">
    <property type="protein sequence ID" value="VDK24816.1"/>
    <property type="molecule type" value="Genomic_DNA"/>
</dbReference>
<keyword evidence="1" id="KW-0479">Metal-binding</keyword>
<dbReference type="Proteomes" id="UP000267096">
    <property type="component" value="Unassembled WGS sequence"/>
</dbReference>
<dbReference type="OrthoDB" id="10262564at2759"/>
<dbReference type="GO" id="GO:0061630">
    <property type="term" value="F:ubiquitin protein ligase activity"/>
    <property type="evidence" value="ECO:0007669"/>
    <property type="project" value="InterPro"/>
</dbReference>
<dbReference type="InterPro" id="IPR013083">
    <property type="entry name" value="Znf_RING/FYVE/PHD"/>
</dbReference>
<name>A0A3P6NFG5_ANISI</name>
<evidence type="ECO:0000313" key="6">
    <source>
        <dbReference type="EMBL" id="VDK24816.1"/>
    </source>
</evidence>
<evidence type="ECO:0000256" key="3">
    <source>
        <dbReference type="ARBA" id="ARBA00022833"/>
    </source>
</evidence>
<dbReference type="InterPro" id="IPR040204">
    <property type="entry name" value="UBR7"/>
</dbReference>
<keyword evidence="2" id="KW-0863">Zinc-finger</keyword>
<dbReference type="Gene3D" id="3.30.40.10">
    <property type="entry name" value="Zinc/RING finger domain, C3HC4 (zinc finger)"/>
    <property type="match status" value="1"/>
</dbReference>
<dbReference type="InterPro" id="IPR003126">
    <property type="entry name" value="Znf_UBR"/>
</dbReference>
<evidence type="ECO:0000313" key="7">
    <source>
        <dbReference type="Proteomes" id="UP000267096"/>
    </source>
</evidence>
<evidence type="ECO:0000256" key="2">
    <source>
        <dbReference type="ARBA" id="ARBA00022771"/>
    </source>
</evidence>
<dbReference type="SUPFAM" id="SSF57903">
    <property type="entry name" value="FYVE/PHD zinc finger"/>
    <property type="match status" value="1"/>
</dbReference>
<keyword evidence="3" id="KW-0862">Zinc</keyword>
<evidence type="ECO:0000259" key="5">
    <source>
        <dbReference type="PROSITE" id="PS51157"/>
    </source>
</evidence>
<accession>A0A3P6NFG5</accession>
<gene>
    <name evidence="6" type="ORF">ASIM_LOCUS4983</name>
</gene>
<dbReference type="PROSITE" id="PS51157">
    <property type="entry name" value="ZF_UBR"/>
    <property type="match status" value="1"/>
</dbReference>
<feature type="zinc finger region" description="UBR-type" evidence="4">
    <location>
        <begin position="1"/>
        <end position="88"/>
    </location>
</feature>
<dbReference type="InterPro" id="IPR011011">
    <property type="entry name" value="Znf_FYVE_PHD"/>
</dbReference>